<accession>A0ABU3DDY1</accession>
<gene>
    <name evidence="1" type="ORF">RM543_04365</name>
</gene>
<evidence type="ECO:0008006" key="3">
    <source>
        <dbReference type="Google" id="ProtNLM"/>
    </source>
</evidence>
<dbReference type="Proteomes" id="UP001265259">
    <property type="component" value="Unassembled WGS sequence"/>
</dbReference>
<dbReference type="EMBL" id="JAVRHL010000001">
    <property type="protein sequence ID" value="MDT0681909.1"/>
    <property type="molecule type" value="Genomic_DNA"/>
</dbReference>
<comment type="caution">
    <text evidence="1">The sequence shown here is derived from an EMBL/GenBank/DDBJ whole genome shotgun (WGS) entry which is preliminary data.</text>
</comment>
<dbReference type="InterPro" id="IPR027417">
    <property type="entry name" value="P-loop_NTPase"/>
</dbReference>
<keyword evidence="2" id="KW-1185">Reference proteome</keyword>
<evidence type="ECO:0000313" key="1">
    <source>
        <dbReference type="EMBL" id="MDT0681909.1"/>
    </source>
</evidence>
<dbReference type="Gene3D" id="3.40.50.300">
    <property type="entry name" value="P-loop containing nucleotide triphosphate hydrolases"/>
    <property type="match status" value="1"/>
</dbReference>
<reference evidence="1 2" key="1">
    <citation type="submission" date="2023-09" db="EMBL/GenBank/DDBJ databases">
        <authorList>
            <person name="Rey-Velasco X."/>
        </authorList>
    </citation>
    <scope>NUCLEOTIDE SEQUENCE [LARGE SCALE GENOMIC DNA]</scope>
    <source>
        <strain evidence="1 2">F158</strain>
    </source>
</reference>
<name>A0ABU3DDY1_9RHOB</name>
<dbReference type="SUPFAM" id="SSF52540">
    <property type="entry name" value="P-loop containing nucleoside triphosphate hydrolases"/>
    <property type="match status" value="1"/>
</dbReference>
<dbReference type="RefSeq" id="WP_311689662.1">
    <property type="nucleotide sequence ID" value="NZ_JAVRHL010000001.1"/>
</dbReference>
<proteinExistence type="predicted"/>
<sequence length="267" mass="30243">MTSRYDSVFVSSLGHSGSTLLDFLVGTGGHSVSLGEWKCVWQRPRAEVTAQTCSCGASALDCPFWGVLIPRLPEGRSRGPANDVLHDTFAELFPGRIMVDSSKDANHLIEHVDRRRTLVLHVSKDVRSWTCRWMDRPNRAGKRKGGLTLMREWHRRETAAVSRTRGMVDGTDWMQILYDDLVLGIEAEAERINRRAGVDLIDTSVPFTSGEHHILYGNSMKGRTDGRIRYDARWLGRSDWLVPYLLLPRVRRYNEVLRRGEAPGQGD</sequence>
<protein>
    <recommendedName>
        <fullName evidence="3">Sulfotransferase family protein</fullName>
    </recommendedName>
</protein>
<evidence type="ECO:0000313" key="2">
    <source>
        <dbReference type="Proteomes" id="UP001265259"/>
    </source>
</evidence>
<organism evidence="1 2">
    <name type="scientific">Tropicimonas omnivorans</name>
    <dbReference type="NCBI Taxonomy" id="3075590"/>
    <lineage>
        <taxon>Bacteria</taxon>
        <taxon>Pseudomonadati</taxon>
        <taxon>Pseudomonadota</taxon>
        <taxon>Alphaproteobacteria</taxon>
        <taxon>Rhodobacterales</taxon>
        <taxon>Roseobacteraceae</taxon>
        <taxon>Tropicimonas</taxon>
    </lineage>
</organism>